<dbReference type="AlphaFoldDB" id="A0AAF0QUZ1"/>
<dbReference type="EMBL" id="CP133615">
    <property type="protein sequence ID" value="WMV27101.1"/>
    <property type="molecule type" value="Genomic_DNA"/>
</dbReference>
<name>A0AAF0QUZ1_SOLVR</name>
<organism evidence="2 3">
    <name type="scientific">Solanum verrucosum</name>
    <dbReference type="NCBI Taxonomy" id="315347"/>
    <lineage>
        <taxon>Eukaryota</taxon>
        <taxon>Viridiplantae</taxon>
        <taxon>Streptophyta</taxon>
        <taxon>Embryophyta</taxon>
        <taxon>Tracheophyta</taxon>
        <taxon>Spermatophyta</taxon>
        <taxon>Magnoliopsida</taxon>
        <taxon>eudicotyledons</taxon>
        <taxon>Gunneridae</taxon>
        <taxon>Pentapetalae</taxon>
        <taxon>asterids</taxon>
        <taxon>lamiids</taxon>
        <taxon>Solanales</taxon>
        <taxon>Solanaceae</taxon>
        <taxon>Solanoideae</taxon>
        <taxon>Solaneae</taxon>
        <taxon>Solanum</taxon>
    </lineage>
</organism>
<sequence length="83" mass="9616">MLDNFFPSFQALMSKVIHWHNNLYWWGNSKYPEKLVEYFGSIATSYVVLDEACENDNRCGIRSEKDGDGNSFADDSLLLDERT</sequence>
<gene>
    <name evidence="2" type="ORF">MTR67_020486</name>
</gene>
<keyword evidence="3" id="KW-1185">Reference proteome</keyword>
<evidence type="ECO:0000313" key="2">
    <source>
        <dbReference type="EMBL" id="WMV27101.1"/>
    </source>
</evidence>
<proteinExistence type="predicted"/>
<dbReference type="Proteomes" id="UP001234989">
    <property type="component" value="Chromosome 4"/>
</dbReference>
<reference evidence="2" key="1">
    <citation type="submission" date="2023-08" db="EMBL/GenBank/DDBJ databases">
        <title>A de novo genome assembly of Solanum verrucosum Schlechtendal, a Mexican diploid species geographically isolated from the other diploid A-genome species in potato relatives.</title>
        <authorList>
            <person name="Hosaka K."/>
        </authorList>
    </citation>
    <scope>NUCLEOTIDE SEQUENCE</scope>
    <source>
        <tissue evidence="2">Young leaves</tissue>
    </source>
</reference>
<evidence type="ECO:0000313" key="3">
    <source>
        <dbReference type="Proteomes" id="UP001234989"/>
    </source>
</evidence>
<accession>A0AAF0QUZ1</accession>
<protein>
    <submittedName>
        <fullName evidence="2">Uncharacterized protein</fullName>
    </submittedName>
</protein>
<evidence type="ECO:0000256" key="1">
    <source>
        <dbReference type="SAM" id="MobiDB-lite"/>
    </source>
</evidence>
<feature type="region of interest" description="Disordered" evidence="1">
    <location>
        <begin position="64"/>
        <end position="83"/>
    </location>
</feature>